<evidence type="ECO:0000313" key="3">
    <source>
        <dbReference type="Proteomes" id="UP001268683"/>
    </source>
</evidence>
<dbReference type="AlphaFoldDB" id="A0AA52EJ41"/>
<name>A0AA52EJ41_9PROT</name>
<dbReference type="Proteomes" id="UP001268683">
    <property type="component" value="Chromosome"/>
</dbReference>
<protein>
    <submittedName>
        <fullName evidence="2">GNAT family N-acetyltransferase</fullName>
    </submittedName>
</protein>
<proteinExistence type="predicted"/>
<dbReference type="InterPro" id="IPR000182">
    <property type="entry name" value="GNAT_dom"/>
</dbReference>
<reference evidence="2" key="1">
    <citation type="submission" date="2023-04" db="EMBL/GenBank/DDBJ databases">
        <title>Complete genome sequence of Temperatibacter marinus.</title>
        <authorList>
            <person name="Rong J.-C."/>
            <person name="Yi M.-L."/>
            <person name="Zhao Q."/>
        </authorList>
    </citation>
    <scope>NUCLEOTIDE SEQUENCE</scope>
    <source>
        <strain evidence="2">NBRC 110045</strain>
    </source>
</reference>
<dbReference type="CDD" id="cd04301">
    <property type="entry name" value="NAT_SF"/>
    <property type="match status" value="1"/>
</dbReference>
<dbReference type="RefSeq" id="WP_310799962.1">
    <property type="nucleotide sequence ID" value="NZ_CP123872.1"/>
</dbReference>
<sequence length="149" mass="16889">MKDCIEFVDFTPLHSRACLALFDASCPEHFLPHERPEYEDYLKNNPEGYQVCTLRDDIIGAFGLAAEKEKSLASITWIMLSPKHQGVGIGKEMMGQIFEKAHAQKFKTIQIATSHKTCSFFAKFQAQAIRNIPNGWGDGMHRVDMIIKL</sequence>
<feature type="domain" description="N-acetyltransferase" evidence="1">
    <location>
        <begin position="5"/>
        <end position="149"/>
    </location>
</feature>
<dbReference type="SUPFAM" id="SSF55729">
    <property type="entry name" value="Acyl-CoA N-acyltransferases (Nat)"/>
    <property type="match status" value="1"/>
</dbReference>
<dbReference type="GO" id="GO:0016747">
    <property type="term" value="F:acyltransferase activity, transferring groups other than amino-acyl groups"/>
    <property type="evidence" value="ECO:0007669"/>
    <property type="project" value="InterPro"/>
</dbReference>
<accession>A0AA52EJ41</accession>
<keyword evidence="3" id="KW-1185">Reference proteome</keyword>
<dbReference type="Gene3D" id="3.40.630.30">
    <property type="match status" value="1"/>
</dbReference>
<gene>
    <name evidence="2" type="ORF">QGN29_06885</name>
</gene>
<dbReference type="EMBL" id="CP123872">
    <property type="protein sequence ID" value="WND04098.1"/>
    <property type="molecule type" value="Genomic_DNA"/>
</dbReference>
<dbReference type="Pfam" id="PF00583">
    <property type="entry name" value="Acetyltransf_1"/>
    <property type="match status" value="1"/>
</dbReference>
<organism evidence="2 3">
    <name type="scientific">Temperatibacter marinus</name>
    <dbReference type="NCBI Taxonomy" id="1456591"/>
    <lineage>
        <taxon>Bacteria</taxon>
        <taxon>Pseudomonadati</taxon>
        <taxon>Pseudomonadota</taxon>
        <taxon>Alphaproteobacteria</taxon>
        <taxon>Kordiimonadales</taxon>
        <taxon>Temperatibacteraceae</taxon>
        <taxon>Temperatibacter</taxon>
    </lineage>
</organism>
<dbReference type="PROSITE" id="PS51186">
    <property type="entry name" value="GNAT"/>
    <property type="match status" value="1"/>
</dbReference>
<evidence type="ECO:0000259" key="1">
    <source>
        <dbReference type="PROSITE" id="PS51186"/>
    </source>
</evidence>
<dbReference type="KEGG" id="tmk:QGN29_06885"/>
<evidence type="ECO:0000313" key="2">
    <source>
        <dbReference type="EMBL" id="WND04098.1"/>
    </source>
</evidence>
<dbReference type="InterPro" id="IPR016181">
    <property type="entry name" value="Acyl_CoA_acyltransferase"/>
</dbReference>